<dbReference type="InterPro" id="IPR011990">
    <property type="entry name" value="TPR-like_helical_dom_sf"/>
</dbReference>
<dbReference type="Proteomes" id="UP001162031">
    <property type="component" value="Unassembled WGS sequence"/>
</dbReference>
<dbReference type="EMBL" id="CANTFL010001420">
    <property type="protein sequence ID" value="CAI5739468.1"/>
    <property type="molecule type" value="Genomic_DNA"/>
</dbReference>
<reference evidence="1" key="1">
    <citation type="submission" date="2022-12" db="EMBL/GenBank/DDBJ databases">
        <authorList>
            <person name="Webb A."/>
        </authorList>
    </citation>
    <scope>NUCLEOTIDE SEQUENCE</scope>
    <source>
        <strain evidence="1">Hp1</strain>
    </source>
</reference>
<evidence type="ECO:0008006" key="3">
    <source>
        <dbReference type="Google" id="ProtNLM"/>
    </source>
</evidence>
<dbReference type="AlphaFoldDB" id="A0AAV0UT72"/>
<dbReference type="GO" id="GO:0003729">
    <property type="term" value="F:mRNA binding"/>
    <property type="evidence" value="ECO:0007669"/>
    <property type="project" value="TreeGrafter"/>
</dbReference>
<evidence type="ECO:0000313" key="2">
    <source>
        <dbReference type="Proteomes" id="UP001162031"/>
    </source>
</evidence>
<dbReference type="Gene3D" id="1.25.40.10">
    <property type="entry name" value="Tetratricopeptide repeat domain"/>
    <property type="match status" value="1"/>
</dbReference>
<accession>A0AAV0UT72</accession>
<evidence type="ECO:0000313" key="1">
    <source>
        <dbReference type="EMBL" id="CAI5739468.1"/>
    </source>
</evidence>
<name>A0AAV0UT72_HYABA</name>
<dbReference type="GO" id="GO:0007005">
    <property type="term" value="P:mitochondrion organization"/>
    <property type="evidence" value="ECO:0007669"/>
    <property type="project" value="TreeGrafter"/>
</dbReference>
<dbReference type="NCBIfam" id="TIGR00756">
    <property type="entry name" value="PPR"/>
    <property type="match status" value="1"/>
</dbReference>
<comment type="caution">
    <text evidence="1">The sequence shown here is derived from an EMBL/GenBank/DDBJ whole genome shotgun (WGS) entry which is preliminary data.</text>
</comment>
<proteinExistence type="predicted"/>
<sequence>MLVRPFLAALRRPLSSSRALQSSSRALQASRLYPAITAAAAATAFPASYPENSPLLTVFEHAILERRPSLALRQLAQLQSPPSSQLLQKLVVLLARQRTSRSHAARAHEILCGVYRTPGLNPDDYTKLASIYVMDACLRFRMLDAAIELYDEAVNQAVVLDLPAYDGLISALIEAKRLEEAMEILKELVDGRDVCPSEQTVLPVLVELIQNREYGSAIDIMKQGQSRGIEFSSETFHPLLLLAEKDTASTDALVMFLTFIEDLWDEYKAFVDYDSEEEDEVDDLEE</sequence>
<dbReference type="InterPro" id="IPR051114">
    <property type="entry name" value="Mito_RNA_Proc_CCM1"/>
</dbReference>
<dbReference type="PANTHER" id="PTHR47934:SF6">
    <property type="entry name" value="MITOCHONDRIAL GROUP I INTRON SPLICING FACTOR CCM1-RELATED"/>
    <property type="match status" value="1"/>
</dbReference>
<dbReference type="GO" id="GO:0005739">
    <property type="term" value="C:mitochondrion"/>
    <property type="evidence" value="ECO:0007669"/>
    <property type="project" value="TreeGrafter"/>
</dbReference>
<organism evidence="1 2">
    <name type="scientific">Hyaloperonospora brassicae</name>
    <name type="common">Brassica downy mildew</name>
    <name type="synonym">Peronospora brassicae</name>
    <dbReference type="NCBI Taxonomy" id="162125"/>
    <lineage>
        <taxon>Eukaryota</taxon>
        <taxon>Sar</taxon>
        <taxon>Stramenopiles</taxon>
        <taxon>Oomycota</taxon>
        <taxon>Peronosporomycetes</taxon>
        <taxon>Peronosporales</taxon>
        <taxon>Peronosporaceae</taxon>
        <taxon>Hyaloperonospora</taxon>
    </lineage>
</organism>
<dbReference type="InterPro" id="IPR002885">
    <property type="entry name" value="PPR_rpt"/>
</dbReference>
<protein>
    <recommendedName>
        <fullName evidence="3">Pentacotripeptide-repeat region of PRORP domain-containing protein</fullName>
    </recommendedName>
</protein>
<dbReference type="Pfam" id="PF01535">
    <property type="entry name" value="PPR"/>
    <property type="match status" value="1"/>
</dbReference>
<keyword evidence="2" id="KW-1185">Reference proteome</keyword>
<dbReference type="GO" id="GO:0006396">
    <property type="term" value="P:RNA processing"/>
    <property type="evidence" value="ECO:0007669"/>
    <property type="project" value="TreeGrafter"/>
</dbReference>
<dbReference type="PANTHER" id="PTHR47934">
    <property type="entry name" value="PENTATRICOPEPTIDE REPEAT-CONTAINING PROTEIN PET309, MITOCHONDRIAL"/>
    <property type="match status" value="1"/>
</dbReference>
<gene>
    <name evidence="1" type="ORF">HBR001_LOCUS7835</name>
</gene>